<reference evidence="1 2" key="1">
    <citation type="journal article" date="2019" name="Nat. Ecol. Evol.">
        <title>Megaphylogeny resolves global patterns of mushroom evolution.</title>
        <authorList>
            <person name="Varga T."/>
            <person name="Krizsan K."/>
            <person name="Foldi C."/>
            <person name="Dima B."/>
            <person name="Sanchez-Garcia M."/>
            <person name="Sanchez-Ramirez S."/>
            <person name="Szollosi G.J."/>
            <person name="Szarkandi J.G."/>
            <person name="Papp V."/>
            <person name="Albert L."/>
            <person name="Andreopoulos W."/>
            <person name="Angelini C."/>
            <person name="Antonin V."/>
            <person name="Barry K.W."/>
            <person name="Bougher N.L."/>
            <person name="Buchanan P."/>
            <person name="Buyck B."/>
            <person name="Bense V."/>
            <person name="Catcheside P."/>
            <person name="Chovatia M."/>
            <person name="Cooper J."/>
            <person name="Damon W."/>
            <person name="Desjardin D."/>
            <person name="Finy P."/>
            <person name="Geml J."/>
            <person name="Haridas S."/>
            <person name="Hughes K."/>
            <person name="Justo A."/>
            <person name="Karasinski D."/>
            <person name="Kautmanova I."/>
            <person name="Kiss B."/>
            <person name="Kocsube S."/>
            <person name="Kotiranta H."/>
            <person name="LaButti K.M."/>
            <person name="Lechner B.E."/>
            <person name="Liimatainen K."/>
            <person name="Lipzen A."/>
            <person name="Lukacs Z."/>
            <person name="Mihaltcheva S."/>
            <person name="Morgado L.N."/>
            <person name="Niskanen T."/>
            <person name="Noordeloos M.E."/>
            <person name="Ohm R.A."/>
            <person name="Ortiz-Santana B."/>
            <person name="Ovrebo C."/>
            <person name="Racz N."/>
            <person name="Riley R."/>
            <person name="Savchenko A."/>
            <person name="Shiryaev A."/>
            <person name="Soop K."/>
            <person name="Spirin V."/>
            <person name="Szebenyi C."/>
            <person name="Tomsovsky M."/>
            <person name="Tulloss R.E."/>
            <person name="Uehling J."/>
            <person name="Grigoriev I.V."/>
            <person name="Vagvolgyi C."/>
            <person name="Papp T."/>
            <person name="Martin F.M."/>
            <person name="Miettinen O."/>
            <person name="Hibbett D.S."/>
            <person name="Nagy L.G."/>
        </authorList>
    </citation>
    <scope>NUCLEOTIDE SEQUENCE [LARGE SCALE GENOMIC DNA]</scope>
    <source>
        <strain evidence="1 2">NL-1719</strain>
    </source>
</reference>
<accession>A0ACD3AG23</accession>
<keyword evidence="2" id="KW-1185">Reference proteome</keyword>
<sequence>MSTDASPAFNISGLSKEDAYNKIESEVLRLKDQIRSLLSIRNSLSPVSNLPNELLAKVFMHCCDFDDSGRFSNLRPVDADESDGAQPEMRLVVSWVSRHWRNVAIGHRPLWNLVVNLKLEESQNLDYVRSCVARCQHLLFDLERPNPDLLDACVSNISQITLLKLDPSPHLSTLSTIGNGEIWSQPAPLLQTLWLEWTHIPFSDPHNVVYYPKLQSLTLFDCNFRWKFVASLASTLTRMDIRDPEHSWITIPDCVDLLVSLSLLSECILYSCLRGSAAMPRSSRARLPQLTKLTLADETPNILLILQAIDIPRASVQLILDKTESIDQDVAQVFGALRESHEHMWGSIRYLQQRNSLIIANSSPSLTHTITVSQSNSDILQLSVYQELDFSTLESLWMQFPSAEILQGFSHLKRLRRVVLESSSALENFVTYMCTGTFDNESVILFPALQELVLAGIETGNSEWLQGLFDILASRKIWGFGLPKLVLCQCDTVGIGDLARLEQVVDHVEFRHKTLRGFLVMR</sequence>
<dbReference type="Proteomes" id="UP000308600">
    <property type="component" value="Unassembled WGS sequence"/>
</dbReference>
<dbReference type="EMBL" id="ML208479">
    <property type="protein sequence ID" value="TFK64334.1"/>
    <property type="molecule type" value="Genomic_DNA"/>
</dbReference>
<gene>
    <name evidence="1" type="ORF">BDN72DRAFT_274192</name>
</gene>
<evidence type="ECO:0000313" key="1">
    <source>
        <dbReference type="EMBL" id="TFK64334.1"/>
    </source>
</evidence>
<name>A0ACD3AG23_9AGAR</name>
<protein>
    <submittedName>
        <fullName evidence="1">Uncharacterized protein</fullName>
    </submittedName>
</protein>
<organism evidence="1 2">
    <name type="scientific">Pluteus cervinus</name>
    <dbReference type="NCBI Taxonomy" id="181527"/>
    <lineage>
        <taxon>Eukaryota</taxon>
        <taxon>Fungi</taxon>
        <taxon>Dikarya</taxon>
        <taxon>Basidiomycota</taxon>
        <taxon>Agaricomycotina</taxon>
        <taxon>Agaricomycetes</taxon>
        <taxon>Agaricomycetidae</taxon>
        <taxon>Agaricales</taxon>
        <taxon>Pluteineae</taxon>
        <taxon>Pluteaceae</taxon>
        <taxon>Pluteus</taxon>
    </lineage>
</organism>
<proteinExistence type="predicted"/>
<evidence type="ECO:0000313" key="2">
    <source>
        <dbReference type="Proteomes" id="UP000308600"/>
    </source>
</evidence>